<proteinExistence type="predicted"/>
<dbReference type="AlphaFoldDB" id="A0AAW2AT23"/>
<protein>
    <recommendedName>
        <fullName evidence="4">Prolactin receptor</fullName>
    </recommendedName>
</protein>
<dbReference type="Proteomes" id="UP001479290">
    <property type="component" value="Unassembled WGS sequence"/>
</dbReference>
<keyword evidence="3" id="KW-1185">Reference proteome</keyword>
<gene>
    <name evidence="2" type="ORF">ABG768_020932</name>
</gene>
<feature type="compositionally biased region" description="Basic and acidic residues" evidence="1">
    <location>
        <begin position="20"/>
        <end position="36"/>
    </location>
</feature>
<organism evidence="2 3">
    <name type="scientific">Culter alburnus</name>
    <name type="common">Topmouth culter</name>
    <dbReference type="NCBI Taxonomy" id="194366"/>
    <lineage>
        <taxon>Eukaryota</taxon>
        <taxon>Metazoa</taxon>
        <taxon>Chordata</taxon>
        <taxon>Craniata</taxon>
        <taxon>Vertebrata</taxon>
        <taxon>Euteleostomi</taxon>
        <taxon>Actinopterygii</taxon>
        <taxon>Neopterygii</taxon>
        <taxon>Teleostei</taxon>
        <taxon>Ostariophysi</taxon>
        <taxon>Cypriniformes</taxon>
        <taxon>Xenocyprididae</taxon>
        <taxon>Xenocypridinae</taxon>
        <taxon>Culter</taxon>
    </lineage>
</organism>
<accession>A0AAW2AT23</accession>
<feature type="compositionally biased region" description="Basic and acidic residues" evidence="1">
    <location>
        <begin position="1"/>
        <end position="10"/>
    </location>
</feature>
<evidence type="ECO:0000313" key="2">
    <source>
        <dbReference type="EMBL" id="KAK9975694.1"/>
    </source>
</evidence>
<feature type="non-terminal residue" evidence="2">
    <location>
        <position position="1"/>
    </location>
</feature>
<feature type="region of interest" description="Disordered" evidence="1">
    <location>
        <begin position="1"/>
        <end position="36"/>
    </location>
</feature>
<evidence type="ECO:0008006" key="4">
    <source>
        <dbReference type="Google" id="ProtNLM"/>
    </source>
</evidence>
<evidence type="ECO:0000256" key="1">
    <source>
        <dbReference type="SAM" id="MobiDB-lite"/>
    </source>
</evidence>
<name>A0AAW2AT23_CULAL</name>
<evidence type="ECO:0000313" key="3">
    <source>
        <dbReference type="Proteomes" id="UP001479290"/>
    </source>
</evidence>
<comment type="caution">
    <text evidence="2">The sequence shown here is derived from an EMBL/GenBank/DDBJ whole genome shotgun (WGS) entry which is preliminary data.</text>
</comment>
<reference evidence="2 3" key="1">
    <citation type="submission" date="2024-05" db="EMBL/GenBank/DDBJ databases">
        <title>A high-quality chromosomal-level genome assembly of Topmouth culter (Culter alburnus).</title>
        <authorList>
            <person name="Zhao H."/>
        </authorList>
    </citation>
    <scope>NUCLEOTIDE SEQUENCE [LARGE SCALE GENOMIC DNA]</scope>
    <source>
        <strain evidence="2">CATC2023</strain>
        <tissue evidence="2">Muscle</tissue>
    </source>
</reference>
<dbReference type="EMBL" id="JAWDJR010000004">
    <property type="protein sequence ID" value="KAK9975694.1"/>
    <property type="molecule type" value="Genomic_DNA"/>
</dbReference>
<sequence>SEERELHDHLPLSTQNILHPDVRTEKDREQKKENKECHVTAPKEIPMTSRRLSIPVADPYVLLLLTWRVPDDCR</sequence>